<dbReference type="Gene3D" id="2.120.10.80">
    <property type="entry name" value="Kelch-type beta propeller"/>
    <property type="match status" value="1"/>
</dbReference>
<dbReference type="EMBL" id="BDIP01000111">
    <property type="protein sequence ID" value="GIQ80136.1"/>
    <property type="molecule type" value="Genomic_DNA"/>
</dbReference>
<dbReference type="InterPro" id="IPR015915">
    <property type="entry name" value="Kelch-typ_b-propeller"/>
</dbReference>
<dbReference type="SUPFAM" id="SSF117281">
    <property type="entry name" value="Kelch motif"/>
    <property type="match status" value="1"/>
</dbReference>
<evidence type="ECO:0000313" key="3">
    <source>
        <dbReference type="EMBL" id="GIQ80136.1"/>
    </source>
</evidence>
<dbReference type="PANTHER" id="PTHR46093:SF18">
    <property type="entry name" value="FIBRONECTIN TYPE-III DOMAIN-CONTAINING PROTEIN"/>
    <property type="match status" value="1"/>
</dbReference>
<name>A0A9K3CPH6_9EUKA</name>
<protein>
    <recommendedName>
        <fullName evidence="5">Kelch repeat type 1</fullName>
    </recommendedName>
</protein>
<dbReference type="Pfam" id="PF24681">
    <property type="entry name" value="Kelch_KLHDC2_KLHL20_DRC7"/>
    <property type="match status" value="1"/>
</dbReference>
<evidence type="ECO:0000256" key="2">
    <source>
        <dbReference type="ARBA" id="ARBA00022737"/>
    </source>
</evidence>
<comment type="caution">
    <text evidence="3">The sequence shown here is derived from an EMBL/GenBank/DDBJ whole genome shotgun (WGS) entry which is preliminary data.</text>
</comment>
<accession>A0A9K3CPH6</accession>
<keyword evidence="1" id="KW-0880">Kelch repeat</keyword>
<keyword evidence="2" id="KW-0677">Repeat</keyword>
<gene>
    <name evidence="3" type="ORF">KIPB_000884</name>
</gene>
<dbReference type="Proteomes" id="UP000265618">
    <property type="component" value="Unassembled WGS sequence"/>
</dbReference>
<dbReference type="OrthoDB" id="45365at2759"/>
<dbReference type="PANTHER" id="PTHR46093">
    <property type="entry name" value="ACYL-COA-BINDING DOMAIN-CONTAINING PROTEIN 5"/>
    <property type="match status" value="1"/>
</dbReference>
<evidence type="ECO:0000313" key="4">
    <source>
        <dbReference type="Proteomes" id="UP000265618"/>
    </source>
</evidence>
<evidence type="ECO:0000256" key="1">
    <source>
        <dbReference type="ARBA" id="ARBA00022441"/>
    </source>
</evidence>
<sequence>MEELQRSFREEPSLASLKVRNQVYIGDNTVLVNGWRKGAKNCAYFTISRVPTPLNSRKEDDSGYTWVVSESDLPTPFPPLSSFALTLIQGCVYVYGVRDSEGEVCADLYVLHIDTMEWETLSKETREVNGKVKAEQWPMRRHNHLSFAVGGRLVVVGGYSPDTTHTYGGALNDCWEFNPETRRWRQRKKWRFANKGITVDDACIVNGSTAHVFYQNDIPMHVQFTLEKGASVCGTPLSRVPVFGQSMGRFLVCQAQSDDIISYNTVTGHWKRWGEGKPLWNPTVTSLGVPGLSLVAFRGRSGTTCATVEWMPWLFYPDPDLTWALPPCEQEYEGVTSDTVHYR</sequence>
<evidence type="ECO:0008006" key="5">
    <source>
        <dbReference type="Google" id="ProtNLM"/>
    </source>
</evidence>
<organism evidence="3 4">
    <name type="scientific">Kipferlia bialata</name>
    <dbReference type="NCBI Taxonomy" id="797122"/>
    <lineage>
        <taxon>Eukaryota</taxon>
        <taxon>Metamonada</taxon>
        <taxon>Carpediemonas-like organisms</taxon>
        <taxon>Kipferlia</taxon>
    </lineage>
</organism>
<keyword evidence="4" id="KW-1185">Reference proteome</keyword>
<proteinExistence type="predicted"/>
<reference evidence="3 4" key="1">
    <citation type="journal article" date="2018" name="PLoS ONE">
        <title>The draft genome of Kipferlia bialata reveals reductive genome evolution in fornicate parasites.</title>
        <authorList>
            <person name="Tanifuji G."/>
            <person name="Takabayashi S."/>
            <person name="Kume K."/>
            <person name="Takagi M."/>
            <person name="Nakayama T."/>
            <person name="Kamikawa R."/>
            <person name="Inagaki Y."/>
            <person name="Hashimoto T."/>
        </authorList>
    </citation>
    <scope>NUCLEOTIDE SEQUENCE [LARGE SCALE GENOMIC DNA]</scope>
    <source>
        <strain evidence="3">NY0173</strain>
    </source>
</reference>
<dbReference type="AlphaFoldDB" id="A0A9K3CPH6"/>